<name>A0A1I6KG80_9SPHN</name>
<keyword evidence="2" id="KW-1185">Reference proteome</keyword>
<dbReference type="STRING" id="1166337.SAMN05192580_1708"/>
<evidence type="ECO:0000313" key="2">
    <source>
        <dbReference type="Proteomes" id="UP000198824"/>
    </source>
</evidence>
<reference evidence="1 2" key="1">
    <citation type="submission" date="2016-10" db="EMBL/GenBank/DDBJ databases">
        <authorList>
            <person name="de Groot N.N."/>
        </authorList>
    </citation>
    <scope>NUCLEOTIDE SEQUENCE [LARGE SCALE GENOMIC DNA]</scope>
    <source>
        <strain evidence="1 2">S5-249</strain>
    </source>
</reference>
<evidence type="ECO:0000313" key="1">
    <source>
        <dbReference type="EMBL" id="SFR90239.1"/>
    </source>
</evidence>
<organism evidence="1 2">
    <name type="scientific">Sphingomonas jatrophae</name>
    <dbReference type="NCBI Taxonomy" id="1166337"/>
    <lineage>
        <taxon>Bacteria</taxon>
        <taxon>Pseudomonadati</taxon>
        <taxon>Pseudomonadota</taxon>
        <taxon>Alphaproteobacteria</taxon>
        <taxon>Sphingomonadales</taxon>
        <taxon>Sphingomonadaceae</taxon>
        <taxon>Sphingomonas</taxon>
    </lineage>
</organism>
<dbReference type="Proteomes" id="UP000198824">
    <property type="component" value="Unassembled WGS sequence"/>
</dbReference>
<dbReference type="RefSeq" id="WP_165611249.1">
    <property type="nucleotide sequence ID" value="NZ_FOZG01000001.1"/>
</dbReference>
<proteinExistence type="predicted"/>
<dbReference type="EMBL" id="FOZG01000001">
    <property type="protein sequence ID" value="SFR90239.1"/>
    <property type="molecule type" value="Genomic_DNA"/>
</dbReference>
<sequence>MESNEARYSTPNLPREARAIRLGTLLFTMVEPRPGHELAYNRWYERDHFYSGCMIGTYTLAGNRFVATRECKAKRFGTVERDLAKGSFLALYWILDGHHAEWDAWGVKQVNALHAEGRMFKERDHIHTGMYAYEAEYNAPGSTMPIELALDRPYGGVAAFIIAPADGKSRADIAAWLEGVDSPGDVALLASPVPLDPTRPADVPASEGNHVVLVAFSVEDPCAVWDERFAPFGLAIEAAGVGRIEFASPFKSVVFGTDTYVDQL</sequence>
<gene>
    <name evidence="1" type="ORF">SAMN05192580_1708</name>
</gene>
<dbReference type="AlphaFoldDB" id="A0A1I6KG80"/>
<accession>A0A1I6KG80</accession>
<protein>
    <submittedName>
        <fullName evidence="1">Uncharacterized protein</fullName>
    </submittedName>
</protein>